<evidence type="ECO:0000259" key="8">
    <source>
        <dbReference type="Pfam" id="PF02878"/>
    </source>
</evidence>
<protein>
    <submittedName>
        <fullName evidence="10">Phosphoglucomutase</fullName>
    </submittedName>
</protein>
<proteinExistence type="inferred from homology"/>
<dbReference type="SUPFAM" id="SSF53738">
    <property type="entry name" value="Phosphoglucomutase, first 3 domains"/>
    <property type="match status" value="2"/>
</dbReference>
<keyword evidence="4 7" id="KW-0479">Metal-binding</keyword>
<keyword evidence="6" id="KW-0413">Isomerase</keyword>
<dbReference type="AlphaFoldDB" id="A0A7J3TAQ3"/>
<dbReference type="GO" id="GO:0016868">
    <property type="term" value="F:intramolecular phosphotransferase activity"/>
    <property type="evidence" value="ECO:0007669"/>
    <property type="project" value="InterPro"/>
</dbReference>
<dbReference type="Proteomes" id="UP000886130">
    <property type="component" value="Unassembled WGS sequence"/>
</dbReference>
<evidence type="ECO:0000256" key="7">
    <source>
        <dbReference type="RuleBase" id="RU004326"/>
    </source>
</evidence>
<evidence type="ECO:0000256" key="3">
    <source>
        <dbReference type="ARBA" id="ARBA00022553"/>
    </source>
</evidence>
<dbReference type="InterPro" id="IPR005841">
    <property type="entry name" value="Alpha-D-phosphohexomutase_SF"/>
</dbReference>
<dbReference type="PANTHER" id="PTHR43771">
    <property type="entry name" value="PHOSPHOMANNOMUTASE"/>
    <property type="match status" value="1"/>
</dbReference>
<keyword evidence="5 7" id="KW-0460">Magnesium</keyword>
<dbReference type="GO" id="GO:0005975">
    <property type="term" value="P:carbohydrate metabolic process"/>
    <property type="evidence" value="ECO:0007669"/>
    <property type="project" value="InterPro"/>
</dbReference>
<evidence type="ECO:0000256" key="5">
    <source>
        <dbReference type="ARBA" id="ARBA00022842"/>
    </source>
</evidence>
<dbReference type="PROSITE" id="PS00710">
    <property type="entry name" value="PGM_PMM"/>
    <property type="match status" value="1"/>
</dbReference>
<dbReference type="InterPro" id="IPR005845">
    <property type="entry name" value="A-D-PHexomutase_a/b/a-II"/>
</dbReference>
<reference evidence="10" key="1">
    <citation type="journal article" date="2020" name="mSystems">
        <title>Genome- and Community-Level Interaction Insights into Carbon Utilization and Element Cycling Functions of Hydrothermarchaeota in Hydrothermal Sediment.</title>
        <authorList>
            <person name="Zhou Z."/>
            <person name="Liu Y."/>
            <person name="Xu W."/>
            <person name="Pan J."/>
            <person name="Luo Z.H."/>
            <person name="Li M."/>
        </authorList>
    </citation>
    <scope>NUCLEOTIDE SEQUENCE [LARGE SCALE GENOMIC DNA]</scope>
    <source>
        <strain evidence="10">HyVt-85</strain>
    </source>
</reference>
<evidence type="ECO:0000256" key="4">
    <source>
        <dbReference type="ARBA" id="ARBA00022723"/>
    </source>
</evidence>
<feature type="non-terminal residue" evidence="10">
    <location>
        <position position="205"/>
    </location>
</feature>
<evidence type="ECO:0000256" key="6">
    <source>
        <dbReference type="ARBA" id="ARBA00023235"/>
    </source>
</evidence>
<dbReference type="InterPro" id="IPR005844">
    <property type="entry name" value="A-D-PHexomutase_a/b/a-I"/>
</dbReference>
<feature type="domain" description="Alpha-D-phosphohexomutase alpha/beta/alpha" evidence="8">
    <location>
        <begin position="5"/>
        <end position="117"/>
    </location>
</feature>
<name>A0A7J3TAQ3_9ARCH</name>
<dbReference type="Pfam" id="PF02878">
    <property type="entry name" value="PGM_PMM_I"/>
    <property type="match status" value="1"/>
</dbReference>
<keyword evidence="3" id="KW-0597">Phosphoprotein</keyword>
<organism evidence="10">
    <name type="scientific">Candidatus Aciduliprofundum boonei</name>
    <dbReference type="NCBI Taxonomy" id="379547"/>
    <lineage>
        <taxon>Archaea</taxon>
        <taxon>Methanobacteriati</taxon>
        <taxon>Thermoplasmatota</taxon>
        <taxon>DHVE2 group</taxon>
        <taxon>Candidatus Aciduliprofundum</taxon>
    </lineage>
</organism>
<dbReference type="Gene3D" id="3.40.120.10">
    <property type="entry name" value="Alpha-D-Glucose-1,6-Bisphosphate, subunit A, domain 3"/>
    <property type="match status" value="2"/>
</dbReference>
<feature type="domain" description="Alpha-D-phosphohexomutase alpha/beta/alpha" evidence="9">
    <location>
        <begin position="146"/>
        <end position="203"/>
    </location>
</feature>
<evidence type="ECO:0000256" key="2">
    <source>
        <dbReference type="ARBA" id="ARBA00010231"/>
    </source>
</evidence>
<comment type="similarity">
    <text evidence="2 7">Belongs to the phosphohexose mutase family.</text>
</comment>
<dbReference type="InterPro" id="IPR016055">
    <property type="entry name" value="A-D-PHexomutase_a/b/a-I/II/III"/>
</dbReference>
<sequence>MKFSGSSGIRMVWSEELLKIAYQLGICIGNNFDEVVVASDFRDTSDALLSILAGGIMSGGADVYYGGNVPTPTLAYGAKNHDLGVMITASHNPPEYNGIKLWNSDGSAFTDMQLSKLQGRKIGAWERVGKWKEENLLNIHREALLKQFKELNLKVVIDCSNGAGSVLTPFVFRELGAEVTTLNCHPSGKFPGHGSEPSEENLEIL</sequence>
<dbReference type="Pfam" id="PF02879">
    <property type="entry name" value="PGM_PMM_II"/>
    <property type="match status" value="1"/>
</dbReference>
<evidence type="ECO:0000313" key="10">
    <source>
        <dbReference type="EMBL" id="HHE75648.1"/>
    </source>
</evidence>
<comment type="caution">
    <text evidence="10">The sequence shown here is derived from an EMBL/GenBank/DDBJ whole genome shotgun (WGS) entry which is preliminary data.</text>
</comment>
<evidence type="ECO:0000256" key="1">
    <source>
        <dbReference type="ARBA" id="ARBA00001946"/>
    </source>
</evidence>
<gene>
    <name evidence="10" type="ORF">ENL31_00795</name>
</gene>
<dbReference type="PRINTS" id="PR00509">
    <property type="entry name" value="PGMPMM"/>
</dbReference>
<dbReference type="PANTHER" id="PTHR43771:SF1">
    <property type="entry name" value="PHOSPHOMANNOMUTASE"/>
    <property type="match status" value="1"/>
</dbReference>
<accession>A0A7J3TAQ3</accession>
<dbReference type="InterPro" id="IPR016066">
    <property type="entry name" value="A-D-PHexomutase_CS"/>
</dbReference>
<evidence type="ECO:0000259" key="9">
    <source>
        <dbReference type="Pfam" id="PF02879"/>
    </source>
</evidence>
<comment type="cofactor">
    <cofactor evidence="1">
        <name>Mg(2+)</name>
        <dbReference type="ChEBI" id="CHEBI:18420"/>
    </cofactor>
</comment>
<dbReference type="GO" id="GO:0000287">
    <property type="term" value="F:magnesium ion binding"/>
    <property type="evidence" value="ECO:0007669"/>
    <property type="project" value="InterPro"/>
</dbReference>
<dbReference type="EMBL" id="DRTM01000061">
    <property type="protein sequence ID" value="HHE75648.1"/>
    <property type="molecule type" value="Genomic_DNA"/>
</dbReference>